<dbReference type="AlphaFoldDB" id="A0A1K2H3X3"/>
<evidence type="ECO:0000256" key="3">
    <source>
        <dbReference type="ARBA" id="ARBA00022729"/>
    </source>
</evidence>
<dbReference type="EMBL" id="FPKR01000001">
    <property type="protein sequence ID" value="SFZ70380.1"/>
    <property type="molecule type" value="Genomic_DNA"/>
</dbReference>
<keyword evidence="5" id="KW-0132">Cell division</keyword>
<evidence type="ECO:0000313" key="7">
    <source>
        <dbReference type="EMBL" id="SFZ70380.1"/>
    </source>
</evidence>
<dbReference type="SUPFAM" id="SSF69304">
    <property type="entry name" value="Tricorn protease N-terminal domain"/>
    <property type="match status" value="1"/>
</dbReference>
<keyword evidence="3 5" id="KW-0732">Signal</keyword>
<evidence type="ECO:0000256" key="2">
    <source>
        <dbReference type="ARBA" id="ARBA00009820"/>
    </source>
</evidence>
<keyword evidence="5" id="KW-0131">Cell cycle</keyword>
<dbReference type="PANTHER" id="PTHR36842">
    <property type="entry name" value="PROTEIN TOLB HOMOLOG"/>
    <property type="match status" value="1"/>
</dbReference>
<dbReference type="GO" id="GO:0042597">
    <property type="term" value="C:periplasmic space"/>
    <property type="evidence" value="ECO:0007669"/>
    <property type="project" value="UniProtKB-SubCell"/>
</dbReference>
<evidence type="ECO:0000259" key="6">
    <source>
        <dbReference type="Pfam" id="PF04052"/>
    </source>
</evidence>
<comment type="subunit">
    <text evidence="5">The Tol-Pal system is composed of five core proteins: the inner membrane proteins TolA, TolQ and TolR, the periplasmic protein TolB and the outer membrane protein Pal. They form a network linking the inner and outer membranes and the peptidoglycan layer.</text>
</comment>
<evidence type="ECO:0000256" key="4">
    <source>
        <dbReference type="ARBA" id="ARBA00022764"/>
    </source>
</evidence>
<comment type="subcellular location">
    <subcellularLocation>
        <location evidence="1 5">Periplasm</location>
    </subcellularLocation>
</comment>
<dbReference type="NCBIfam" id="TIGR02800">
    <property type="entry name" value="propeller_TolB"/>
    <property type="match status" value="1"/>
</dbReference>
<accession>A0A1K2H3X3</accession>
<dbReference type="InterPro" id="IPR011659">
    <property type="entry name" value="WD40"/>
</dbReference>
<dbReference type="Pfam" id="PF07676">
    <property type="entry name" value="PD40"/>
    <property type="match status" value="5"/>
</dbReference>
<dbReference type="Pfam" id="PF04052">
    <property type="entry name" value="TolB_N"/>
    <property type="match status" value="1"/>
</dbReference>
<dbReference type="Gene3D" id="2.120.10.30">
    <property type="entry name" value="TolB, C-terminal domain"/>
    <property type="match status" value="1"/>
</dbReference>
<evidence type="ECO:0000256" key="1">
    <source>
        <dbReference type="ARBA" id="ARBA00004418"/>
    </source>
</evidence>
<dbReference type="GO" id="GO:0017038">
    <property type="term" value="P:protein import"/>
    <property type="evidence" value="ECO:0007669"/>
    <property type="project" value="InterPro"/>
</dbReference>
<dbReference type="RefSeq" id="WP_217651372.1">
    <property type="nucleotide sequence ID" value="NZ_FPKR01000001.1"/>
</dbReference>
<dbReference type="InterPro" id="IPR011042">
    <property type="entry name" value="6-blade_b-propeller_TolB-like"/>
</dbReference>
<protein>
    <recommendedName>
        <fullName evidence="5">Tol-Pal system protein TolB</fullName>
    </recommendedName>
</protein>
<dbReference type="Proteomes" id="UP000186513">
    <property type="component" value="Unassembled WGS sequence"/>
</dbReference>
<feature type="signal peptide" evidence="5">
    <location>
        <begin position="1"/>
        <end position="23"/>
    </location>
</feature>
<comment type="function">
    <text evidence="5">Part of the Tol-Pal system, which plays a role in outer membrane invagination during cell division and is important for maintaining outer membrane integrity.</text>
</comment>
<dbReference type="Gene3D" id="3.40.50.10070">
    <property type="entry name" value="TolB, N-terminal domain"/>
    <property type="match status" value="1"/>
</dbReference>
<feature type="domain" description="TolB N-terminal" evidence="6">
    <location>
        <begin position="26"/>
        <end position="125"/>
    </location>
</feature>
<evidence type="ECO:0000313" key="8">
    <source>
        <dbReference type="Proteomes" id="UP000186513"/>
    </source>
</evidence>
<dbReference type="PANTHER" id="PTHR36842:SF1">
    <property type="entry name" value="PROTEIN TOLB"/>
    <property type="match status" value="1"/>
</dbReference>
<dbReference type="HAMAP" id="MF_00671">
    <property type="entry name" value="TolB"/>
    <property type="match status" value="1"/>
</dbReference>
<evidence type="ECO:0000256" key="5">
    <source>
        <dbReference type="HAMAP-Rule" id="MF_00671"/>
    </source>
</evidence>
<keyword evidence="8" id="KW-1185">Reference proteome</keyword>
<dbReference type="InterPro" id="IPR014167">
    <property type="entry name" value="Tol-Pal_TolB"/>
</dbReference>
<organism evidence="7 8">
    <name type="scientific">Chitinimonas taiwanensis DSM 18899</name>
    <dbReference type="NCBI Taxonomy" id="1121279"/>
    <lineage>
        <taxon>Bacteria</taxon>
        <taxon>Pseudomonadati</taxon>
        <taxon>Pseudomonadota</taxon>
        <taxon>Betaproteobacteria</taxon>
        <taxon>Neisseriales</taxon>
        <taxon>Chitinibacteraceae</taxon>
        <taxon>Chitinimonas</taxon>
    </lineage>
</organism>
<gene>
    <name evidence="5" type="primary">tolB</name>
    <name evidence="7" type="ORF">SAMN02745887_00189</name>
</gene>
<feature type="chain" id="PRO_5013416001" description="Tol-Pal system protein TolB" evidence="5">
    <location>
        <begin position="24"/>
        <end position="434"/>
    </location>
</feature>
<name>A0A1K2H3X3_9NEIS</name>
<sequence precursor="true">MMRTLLSRTLCLLALLLPALAQADVTIEITGAGARQFPIAIAGLNGEPALKEALTPIIRANLARSGRFKLVETGGAVPAENPLAELPAWKGRGADSLAVGSVRVDAAGTAYIRLRVFDTLSQQHLGGFEIVAKPNQLRRAAHQLADQIYELMTGDKGVFSTRIAYVQKQGKRYSLQIADADGHNPQAVLSSNEPIMSPSWSPDGSRMAYVSFERKKPIVYVLDLYAGSAKAVANFKGSNSAPAWSPDGRTLAVTLTLDGISQLYLIPSDGGQARRLQRSAGIDTEASFSPDGRYVVFTSDRGGSPQLYRAPAAGGEAERLSFEGSYNVSPHYSADGKMLTFVRRENGAFRVATLDLLSRQSLTLSEGGYDESPSFAPNGKLILYATEVGGRGTLAMVSSDGLVKQRLSAEGDVREPAWGPYTGQLPLTRLSFNP</sequence>
<keyword evidence="4 5" id="KW-0574">Periplasm</keyword>
<dbReference type="GO" id="GO:0051301">
    <property type="term" value="P:cell division"/>
    <property type="evidence" value="ECO:0007669"/>
    <property type="project" value="UniProtKB-UniRule"/>
</dbReference>
<comment type="similarity">
    <text evidence="2 5">Belongs to the TolB family.</text>
</comment>
<reference evidence="7 8" key="1">
    <citation type="submission" date="2016-11" db="EMBL/GenBank/DDBJ databases">
        <authorList>
            <person name="Jaros S."/>
            <person name="Januszkiewicz K."/>
            <person name="Wedrychowicz H."/>
        </authorList>
    </citation>
    <scope>NUCLEOTIDE SEQUENCE [LARGE SCALE GENOMIC DNA]</scope>
    <source>
        <strain evidence="7 8">DSM 18899</strain>
    </source>
</reference>
<dbReference type="InterPro" id="IPR007195">
    <property type="entry name" value="TolB_N"/>
</dbReference>
<proteinExistence type="inferred from homology"/>
<dbReference type="SUPFAM" id="SSF52964">
    <property type="entry name" value="TolB, N-terminal domain"/>
    <property type="match status" value="1"/>
</dbReference>
<dbReference type="STRING" id="1121279.SAMN02745887_00189"/>